<evidence type="ECO:0000256" key="7">
    <source>
        <dbReference type="ARBA" id="ARBA00026132"/>
    </source>
</evidence>
<dbReference type="RefSeq" id="XP_013087985.1">
    <property type="nucleotide sequence ID" value="XM_013232531.2"/>
</dbReference>
<dbReference type="OrthoDB" id="3941538at2759"/>
<dbReference type="VEuPathDB" id="VectorBase:BGLB003463"/>
<evidence type="ECO:0000256" key="2">
    <source>
        <dbReference type="ARBA" id="ARBA00008072"/>
    </source>
</evidence>
<dbReference type="Gene3D" id="3.90.180.10">
    <property type="entry name" value="Medium-chain alcohol dehydrogenases, catalytic domain"/>
    <property type="match status" value="1"/>
</dbReference>
<dbReference type="GeneID" id="106072190"/>
<evidence type="ECO:0000313" key="11">
    <source>
        <dbReference type="EnsemblMetazoa" id="BGLB003463-PB"/>
    </source>
</evidence>
<evidence type="ECO:0000256" key="6">
    <source>
        <dbReference type="ARBA" id="ARBA00023027"/>
    </source>
</evidence>
<evidence type="ECO:0000256" key="1">
    <source>
        <dbReference type="ARBA" id="ARBA00001947"/>
    </source>
</evidence>
<protein>
    <recommendedName>
        <fullName evidence="7">Sorbitol dehydrogenase</fullName>
    </recommendedName>
    <alternativeName>
        <fullName evidence="8">Polyol dehydrogenase</fullName>
    </alternativeName>
</protein>
<dbReference type="GO" id="GO:0006062">
    <property type="term" value="P:sorbitol catabolic process"/>
    <property type="evidence" value="ECO:0007669"/>
    <property type="project" value="TreeGrafter"/>
</dbReference>
<proteinExistence type="inferred from homology"/>
<reference evidence="11" key="1">
    <citation type="submission" date="2020-05" db="UniProtKB">
        <authorList>
            <consortium name="EnsemblMetazoa"/>
        </authorList>
    </citation>
    <scope>IDENTIFICATION</scope>
    <source>
        <strain evidence="11">BB02</strain>
    </source>
</reference>
<gene>
    <name evidence="11" type="primary">106072190</name>
    <name evidence="14" type="synonym">LOC106072190</name>
</gene>
<keyword evidence="6" id="KW-0520">NAD</keyword>
<dbReference type="CDD" id="cd05285">
    <property type="entry name" value="sorbitol_DH"/>
    <property type="match status" value="1"/>
</dbReference>
<dbReference type="SMART" id="SM00829">
    <property type="entry name" value="PKS_ER"/>
    <property type="match status" value="1"/>
</dbReference>
<evidence type="ECO:0000256" key="9">
    <source>
        <dbReference type="RuleBase" id="RU361277"/>
    </source>
</evidence>
<comment type="cofactor">
    <cofactor evidence="1 9">
        <name>Zn(2+)</name>
        <dbReference type="ChEBI" id="CHEBI:29105"/>
    </cofactor>
</comment>
<accession>A0A2C9JJL5</accession>
<dbReference type="KEGG" id="bgt:106072190"/>
<name>A0A2C9JJL5_BIOGL</name>
<dbReference type="SUPFAM" id="SSF51735">
    <property type="entry name" value="NAD(P)-binding Rossmann-fold domains"/>
    <property type="match status" value="1"/>
</dbReference>
<keyword evidence="5" id="KW-0560">Oxidoreductase</keyword>
<dbReference type="InterPro" id="IPR002328">
    <property type="entry name" value="ADH_Zn_CS"/>
</dbReference>
<dbReference type="PROSITE" id="PS00059">
    <property type="entry name" value="ADH_ZINC"/>
    <property type="match status" value="1"/>
</dbReference>
<dbReference type="Gene3D" id="3.40.50.720">
    <property type="entry name" value="NAD(P)-binding Rossmann-like Domain"/>
    <property type="match status" value="1"/>
</dbReference>
<evidence type="ECO:0000256" key="4">
    <source>
        <dbReference type="ARBA" id="ARBA00022833"/>
    </source>
</evidence>
<evidence type="ECO:0000313" key="12">
    <source>
        <dbReference type="Proteomes" id="UP000076420"/>
    </source>
</evidence>
<comment type="similarity">
    <text evidence="2 9">Belongs to the zinc-containing alcohol dehydrogenase family.</text>
</comment>
<dbReference type="STRING" id="6526.A0A2C9JJL5"/>
<evidence type="ECO:0000313" key="14">
    <source>
        <dbReference type="RefSeq" id="XP_013087985.1"/>
    </source>
</evidence>
<dbReference type="SUPFAM" id="SSF50129">
    <property type="entry name" value="GroES-like"/>
    <property type="match status" value="1"/>
</dbReference>
<dbReference type="Pfam" id="PF08240">
    <property type="entry name" value="ADH_N"/>
    <property type="match status" value="1"/>
</dbReference>
<evidence type="ECO:0000256" key="8">
    <source>
        <dbReference type="ARBA" id="ARBA00032485"/>
    </source>
</evidence>
<dbReference type="FunFam" id="3.40.50.720:FF:000068">
    <property type="entry name" value="Sorbitol dehydrogenase"/>
    <property type="match status" value="1"/>
</dbReference>
<feature type="domain" description="Enoyl reductase (ER)" evidence="10">
    <location>
        <begin position="19"/>
        <end position="353"/>
    </location>
</feature>
<keyword evidence="4 9" id="KW-0862">Zinc</keyword>
<dbReference type="GO" id="GO:0003939">
    <property type="term" value="F:L-iditol 2-dehydrogenase (NAD+) activity"/>
    <property type="evidence" value="ECO:0007669"/>
    <property type="project" value="TreeGrafter"/>
</dbReference>
<dbReference type="PANTHER" id="PTHR43161:SF9">
    <property type="entry name" value="SORBITOL DEHYDROGENASE"/>
    <property type="match status" value="1"/>
</dbReference>
<dbReference type="VEuPathDB" id="VectorBase:BGLAX_036449"/>
<organism evidence="11 12">
    <name type="scientific">Biomphalaria glabrata</name>
    <name type="common">Bloodfluke planorb</name>
    <name type="synonym">Freshwater snail</name>
    <dbReference type="NCBI Taxonomy" id="6526"/>
    <lineage>
        <taxon>Eukaryota</taxon>
        <taxon>Metazoa</taxon>
        <taxon>Spiralia</taxon>
        <taxon>Lophotrochozoa</taxon>
        <taxon>Mollusca</taxon>
        <taxon>Gastropoda</taxon>
        <taxon>Heterobranchia</taxon>
        <taxon>Euthyneura</taxon>
        <taxon>Panpulmonata</taxon>
        <taxon>Hygrophila</taxon>
        <taxon>Lymnaeoidea</taxon>
        <taxon>Planorbidae</taxon>
        <taxon>Biomphalaria</taxon>
    </lineage>
</organism>
<reference evidence="14" key="2">
    <citation type="submission" date="2025-04" db="UniProtKB">
        <authorList>
            <consortium name="RefSeq"/>
        </authorList>
    </citation>
    <scope>IDENTIFICATION</scope>
</reference>
<sequence>MQVELGITAGMNKAVRLYGKEDLRVEFLPIPEPQENYVQLRLASTGLCRTDVHLFDEGQLDHIVIKDPITIGHEISGTVSKLGLGVSGLSVGDRVAVDPCRPCGQCLQCSRQRSNICQNLSESGVLHVDGGFANYMTTPAFTCHKLPDNVSLEEGAMIEPLSVGVNAVHRARMCPGDQVIVFGAGPVGLYTMQSAKALGAGKVMMVDINESRLKLATQMGADIVYRPPAPFTDPKAAGIDLKAALGDEADVCFECSGAHGTVDAAIHACRPGSKVVLIGFGEMAMDVHLGMAAVREIDLLGAFGNLNNYPECIQLVAEGKIDVKSAISHRLPLDKVRDGMELIRKGQSVKVVIDCTN</sequence>
<evidence type="ECO:0000256" key="3">
    <source>
        <dbReference type="ARBA" id="ARBA00022723"/>
    </source>
</evidence>
<dbReference type="InterPro" id="IPR011032">
    <property type="entry name" value="GroES-like_sf"/>
</dbReference>
<dbReference type="InterPro" id="IPR036291">
    <property type="entry name" value="NAD(P)-bd_dom_sf"/>
</dbReference>
<evidence type="ECO:0000256" key="5">
    <source>
        <dbReference type="ARBA" id="ARBA00023002"/>
    </source>
</evidence>
<keyword evidence="3 9" id="KW-0479">Metal-binding</keyword>
<dbReference type="EnsemblMetazoa" id="BGLB003463-RB">
    <property type="protein sequence ID" value="BGLB003463-PB"/>
    <property type="gene ID" value="BGLB003463"/>
</dbReference>
<keyword evidence="13" id="KW-1185">Reference proteome</keyword>
<dbReference type="Proteomes" id="UP000076420">
    <property type="component" value="Unassembled WGS sequence"/>
</dbReference>
<dbReference type="InterPro" id="IPR013154">
    <property type="entry name" value="ADH-like_N"/>
</dbReference>
<dbReference type="Proteomes" id="UP001165740">
    <property type="component" value="Chromosome 1"/>
</dbReference>
<dbReference type="Pfam" id="PF00107">
    <property type="entry name" value="ADH_zinc_N"/>
    <property type="match status" value="1"/>
</dbReference>
<dbReference type="OMA" id="IWRYANT"/>
<evidence type="ECO:0000313" key="13">
    <source>
        <dbReference type="Proteomes" id="UP001165740"/>
    </source>
</evidence>
<dbReference type="AlphaFoldDB" id="A0A2C9JJL5"/>
<evidence type="ECO:0000259" key="10">
    <source>
        <dbReference type="SMART" id="SM00829"/>
    </source>
</evidence>
<dbReference type="InterPro" id="IPR013149">
    <property type="entry name" value="ADH-like_C"/>
</dbReference>
<dbReference type="InterPro" id="IPR045306">
    <property type="entry name" value="SDH-like"/>
</dbReference>
<dbReference type="InterPro" id="IPR020843">
    <property type="entry name" value="ER"/>
</dbReference>
<dbReference type="PANTHER" id="PTHR43161">
    <property type="entry name" value="SORBITOL DEHYDROGENASE"/>
    <property type="match status" value="1"/>
</dbReference>
<dbReference type="GO" id="GO:0008270">
    <property type="term" value="F:zinc ion binding"/>
    <property type="evidence" value="ECO:0007669"/>
    <property type="project" value="InterPro"/>
</dbReference>